<proteinExistence type="predicted"/>
<feature type="non-terminal residue" evidence="1">
    <location>
        <position position="108"/>
    </location>
</feature>
<gene>
    <name evidence="1" type="ORF">S03H2_70442</name>
</gene>
<dbReference type="EMBL" id="BARU01046818">
    <property type="protein sequence ID" value="GAH93802.1"/>
    <property type="molecule type" value="Genomic_DNA"/>
</dbReference>
<evidence type="ECO:0000313" key="1">
    <source>
        <dbReference type="EMBL" id="GAH93802.1"/>
    </source>
</evidence>
<dbReference type="AlphaFoldDB" id="X1JIB4"/>
<protein>
    <submittedName>
        <fullName evidence="1">Uncharacterized protein</fullName>
    </submittedName>
</protein>
<accession>X1JIB4</accession>
<sequence length="108" mass="11732">MKKGVVAPGESFAGLYPTLDFADGRDDEAYYVIHVPFRRDATTNMTVELRWMHDTGADIGTVLWKCTYLSSGCGDDPTGTGTEIQVLTDGNHPADVIQCDSMTTDIIA</sequence>
<organism evidence="1">
    <name type="scientific">marine sediment metagenome</name>
    <dbReference type="NCBI Taxonomy" id="412755"/>
    <lineage>
        <taxon>unclassified sequences</taxon>
        <taxon>metagenomes</taxon>
        <taxon>ecological metagenomes</taxon>
    </lineage>
</organism>
<comment type="caution">
    <text evidence="1">The sequence shown here is derived from an EMBL/GenBank/DDBJ whole genome shotgun (WGS) entry which is preliminary data.</text>
</comment>
<name>X1JIB4_9ZZZZ</name>
<reference evidence="1" key="1">
    <citation type="journal article" date="2014" name="Front. Microbiol.">
        <title>High frequency of phylogenetically diverse reductive dehalogenase-homologous genes in deep subseafloor sedimentary metagenomes.</title>
        <authorList>
            <person name="Kawai M."/>
            <person name="Futagami T."/>
            <person name="Toyoda A."/>
            <person name="Takaki Y."/>
            <person name="Nishi S."/>
            <person name="Hori S."/>
            <person name="Arai W."/>
            <person name="Tsubouchi T."/>
            <person name="Morono Y."/>
            <person name="Uchiyama I."/>
            <person name="Ito T."/>
            <person name="Fujiyama A."/>
            <person name="Inagaki F."/>
            <person name="Takami H."/>
        </authorList>
    </citation>
    <scope>NUCLEOTIDE SEQUENCE</scope>
    <source>
        <strain evidence="1">Expedition CK06-06</strain>
    </source>
</reference>